<keyword evidence="2" id="KW-0255">Endonuclease</keyword>
<protein>
    <submittedName>
        <fullName evidence="2">Endonuclease</fullName>
    </submittedName>
</protein>
<keyword evidence="2" id="KW-0378">Hydrolase</keyword>
<feature type="region of interest" description="Disordered" evidence="1">
    <location>
        <begin position="101"/>
        <end position="120"/>
    </location>
</feature>
<dbReference type="EMBL" id="JGZO01000031">
    <property type="protein sequence ID" value="KFI90271.1"/>
    <property type="molecule type" value="Genomic_DNA"/>
</dbReference>
<keyword evidence="2" id="KW-0540">Nuclease</keyword>
<evidence type="ECO:0000313" key="3">
    <source>
        <dbReference type="Proteomes" id="UP000029033"/>
    </source>
</evidence>
<organism evidence="2 3">
    <name type="scientific">Bifidobacterium scardovii</name>
    <dbReference type="NCBI Taxonomy" id="158787"/>
    <lineage>
        <taxon>Bacteria</taxon>
        <taxon>Bacillati</taxon>
        <taxon>Actinomycetota</taxon>
        <taxon>Actinomycetes</taxon>
        <taxon>Bifidobacteriales</taxon>
        <taxon>Bifidobacteriaceae</taxon>
        <taxon>Bifidobacterium</taxon>
    </lineage>
</organism>
<dbReference type="RefSeq" id="WP_231649077.1">
    <property type="nucleotide sequence ID" value="NZ_CAUPKV010000018.1"/>
</dbReference>
<evidence type="ECO:0000313" key="2">
    <source>
        <dbReference type="EMBL" id="KFI90271.1"/>
    </source>
</evidence>
<dbReference type="AlphaFoldDB" id="A0A087D421"/>
<evidence type="ECO:0000256" key="1">
    <source>
        <dbReference type="SAM" id="MobiDB-lite"/>
    </source>
</evidence>
<reference evidence="2 3" key="1">
    <citation type="submission" date="2014-03" db="EMBL/GenBank/DDBJ databases">
        <title>Genomics of Bifidobacteria.</title>
        <authorList>
            <person name="Ventura M."/>
            <person name="Milani C."/>
            <person name="Lugli G.A."/>
        </authorList>
    </citation>
    <scope>NUCLEOTIDE SEQUENCE [LARGE SCALE GENOMIC DNA]</scope>
    <source>
        <strain evidence="2 3">LMG 21589</strain>
    </source>
</reference>
<dbReference type="eggNOG" id="COG1403">
    <property type="taxonomic scope" value="Bacteria"/>
</dbReference>
<comment type="caution">
    <text evidence="2">The sequence shown here is derived from an EMBL/GenBank/DDBJ whole genome shotgun (WGS) entry which is preliminary data.</text>
</comment>
<accession>A0A087D421</accession>
<dbReference type="Proteomes" id="UP000029033">
    <property type="component" value="Unassembled WGS sequence"/>
</dbReference>
<dbReference type="STRING" id="158787.BSCA_1882"/>
<dbReference type="Gene3D" id="1.10.30.50">
    <property type="match status" value="1"/>
</dbReference>
<gene>
    <name evidence="2" type="ORF">BSCA_1882</name>
</gene>
<dbReference type="GeneID" id="85167006"/>
<proteinExistence type="predicted"/>
<keyword evidence="3" id="KW-1185">Reference proteome</keyword>
<name>A0A087D421_9BIFI</name>
<sequence length="136" mass="15162">MSSTRTGNPRRGRGYAYRRDQLCRRVYAYYDTCYICGRPVDKSLPWPDPWCKTVDETIPVARGGSPLDWGNVGLAHNWCNRVKGTRTLAWARAEVARLLDPNRTTATTTTTTTGEEPASSNHLAATSMPLVISGDW</sequence>
<dbReference type="GO" id="GO:0004519">
    <property type="term" value="F:endonuclease activity"/>
    <property type="evidence" value="ECO:0007669"/>
    <property type="project" value="UniProtKB-KW"/>
</dbReference>
<feature type="compositionally biased region" description="Low complexity" evidence="1">
    <location>
        <begin position="104"/>
        <end position="113"/>
    </location>
</feature>